<dbReference type="AlphaFoldDB" id="A0A849L2L2"/>
<sequence>MPLGLSYAELIGALGATILFAPGDLPPPDGARMDVAVTLGSVTQYGGTGTEPDAFVILTARPDDLAFERFRMVYGFGASDQGDLFLSAGLGKTFTLSGATVTPFVGPALYQSDIGGGFDGGELVQFRSGVDLTLPLTEGADLSLGWFHLSNMRDNADSADTDVAHLGLNFRF</sequence>
<gene>
    <name evidence="1" type="ORF">HMH01_08735</name>
</gene>
<reference evidence="1 2" key="1">
    <citation type="submission" date="2020-05" db="EMBL/GenBank/DDBJ databases">
        <title>Gimesia benthica sp. nov., a novel planctomycete isolated from a deep-sea water sample of the Northwest Indian Ocean.</title>
        <authorList>
            <person name="Wang J."/>
            <person name="Ruan C."/>
            <person name="Song L."/>
            <person name="Zhu Y."/>
            <person name="Li A."/>
            <person name="Zheng X."/>
            <person name="Wang L."/>
            <person name="Lu Z."/>
            <person name="Huang Y."/>
            <person name="Du W."/>
            <person name="Zhou Y."/>
            <person name="Huang L."/>
            <person name="Dai X."/>
        </authorList>
    </citation>
    <scope>NUCLEOTIDE SEQUENCE [LARGE SCALE GENOMIC DNA]</scope>
    <source>
        <strain evidence="1 2">YYQ-30</strain>
    </source>
</reference>
<comment type="caution">
    <text evidence="1">The sequence shown here is derived from an EMBL/GenBank/DDBJ whole genome shotgun (WGS) entry which is preliminary data.</text>
</comment>
<evidence type="ECO:0000313" key="2">
    <source>
        <dbReference type="Proteomes" id="UP000572377"/>
    </source>
</evidence>
<protein>
    <recommendedName>
        <fullName evidence="3">Lipid A 3-O-deacylase PagL</fullName>
    </recommendedName>
</protein>
<proteinExistence type="predicted"/>
<accession>A0A849L2L2</accession>
<dbReference type="RefSeq" id="WP_171324362.1">
    <property type="nucleotide sequence ID" value="NZ_JABFBC010000001.1"/>
</dbReference>
<evidence type="ECO:0000313" key="1">
    <source>
        <dbReference type="EMBL" id="NNU80525.1"/>
    </source>
</evidence>
<organism evidence="1 2">
    <name type="scientific">Halovulum dunhuangense</name>
    <dbReference type="NCBI Taxonomy" id="1505036"/>
    <lineage>
        <taxon>Bacteria</taxon>
        <taxon>Pseudomonadati</taxon>
        <taxon>Pseudomonadota</taxon>
        <taxon>Alphaproteobacteria</taxon>
        <taxon>Rhodobacterales</taxon>
        <taxon>Paracoccaceae</taxon>
        <taxon>Halovulum</taxon>
    </lineage>
</organism>
<evidence type="ECO:0008006" key="3">
    <source>
        <dbReference type="Google" id="ProtNLM"/>
    </source>
</evidence>
<name>A0A849L2L2_9RHOB</name>
<dbReference type="EMBL" id="JABFBC010000001">
    <property type="protein sequence ID" value="NNU80525.1"/>
    <property type="molecule type" value="Genomic_DNA"/>
</dbReference>
<dbReference type="Proteomes" id="UP000572377">
    <property type="component" value="Unassembled WGS sequence"/>
</dbReference>
<keyword evidence="2" id="KW-1185">Reference proteome</keyword>